<proteinExistence type="predicted"/>
<dbReference type="VEuPathDB" id="VectorBase:PPAPM1_000335"/>
<dbReference type="VEuPathDB" id="VectorBase:PPAI006869"/>
<protein>
    <submittedName>
        <fullName evidence="2">Uncharacterized protein</fullName>
    </submittedName>
</protein>
<dbReference type="EnsemblMetazoa" id="PPAI006869-RA">
    <property type="protein sequence ID" value="PPAI006869-PA"/>
    <property type="gene ID" value="PPAI006869"/>
</dbReference>
<sequence>MEEKAQKLNPFDSEDEVKEEKVKPGNPFENDAEEEEATTVTQPSSVKPSPRRTPVPTPRKTVPNVRRTLDATPNQQYLLVTPGAMARDMYGSCASLSSTISARNESHGSMNSLSSCSTAGGSGVKHKKGKAPLPPVSAEKSPR</sequence>
<feature type="region of interest" description="Disordered" evidence="1">
    <location>
        <begin position="99"/>
        <end position="143"/>
    </location>
</feature>
<evidence type="ECO:0000313" key="3">
    <source>
        <dbReference type="Proteomes" id="UP000092462"/>
    </source>
</evidence>
<dbReference type="EMBL" id="AJVK01058924">
    <property type="status" value="NOT_ANNOTATED_CDS"/>
    <property type="molecule type" value="Genomic_DNA"/>
</dbReference>
<accession>A0A1B0DFQ8</accession>
<organism evidence="2 3">
    <name type="scientific">Phlebotomus papatasi</name>
    <name type="common">Sandfly</name>
    <dbReference type="NCBI Taxonomy" id="29031"/>
    <lineage>
        <taxon>Eukaryota</taxon>
        <taxon>Metazoa</taxon>
        <taxon>Ecdysozoa</taxon>
        <taxon>Arthropoda</taxon>
        <taxon>Hexapoda</taxon>
        <taxon>Insecta</taxon>
        <taxon>Pterygota</taxon>
        <taxon>Neoptera</taxon>
        <taxon>Endopterygota</taxon>
        <taxon>Diptera</taxon>
        <taxon>Nematocera</taxon>
        <taxon>Psychodoidea</taxon>
        <taxon>Psychodidae</taxon>
        <taxon>Phlebotomus</taxon>
        <taxon>Phlebotomus</taxon>
    </lineage>
</organism>
<feature type="region of interest" description="Disordered" evidence="1">
    <location>
        <begin position="1"/>
        <end position="74"/>
    </location>
</feature>
<name>A0A1B0DFQ8_PHLPP</name>
<evidence type="ECO:0000313" key="2">
    <source>
        <dbReference type="EnsemblMetazoa" id="PPAI006869-PA"/>
    </source>
</evidence>
<dbReference type="AlphaFoldDB" id="A0A1B0DFQ8"/>
<reference evidence="2" key="1">
    <citation type="submission" date="2022-08" db="UniProtKB">
        <authorList>
            <consortium name="EnsemblMetazoa"/>
        </authorList>
    </citation>
    <scope>IDENTIFICATION</scope>
    <source>
        <strain evidence="2">Israel</strain>
    </source>
</reference>
<feature type="compositionally biased region" description="Polar residues" evidence="1">
    <location>
        <begin position="99"/>
        <end position="119"/>
    </location>
</feature>
<evidence type="ECO:0000256" key="1">
    <source>
        <dbReference type="SAM" id="MobiDB-lite"/>
    </source>
</evidence>
<keyword evidence="3" id="KW-1185">Reference proteome</keyword>
<dbReference type="Proteomes" id="UP000092462">
    <property type="component" value="Unassembled WGS sequence"/>
</dbReference>